<dbReference type="EMBL" id="VLTN01000001">
    <property type="protein sequence ID" value="KAA0157648.1"/>
    <property type="molecule type" value="Genomic_DNA"/>
</dbReference>
<organism evidence="6 7">
    <name type="scientific">Cafeteria roenbergensis</name>
    <name type="common">Marine flagellate</name>
    <dbReference type="NCBI Taxonomy" id="33653"/>
    <lineage>
        <taxon>Eukaryota</taxon>
        <taxon>Sar</taxon>
        <taxon>Stramenopiles</taxon>
        <taxon>Bigyra</taxon>
        <taxon>Opalozoa</taxon>
        <taxon>Bicosoecida</taxon>
        <taxon>Cafeteriaceae</taxon>
        <taxon>Cafeteria</taxon>
    </lineage>
</organism>
<dbReference type="InterPro" id="IPR055418">
    <property type="entry name" value="UFD1_N2"/>
</dbReference>
<dbReference type="GO" id="GO:0006511">
    <property type="term" value="P:ubiquitin-dependent protein catabolic process"/>
    <property type="evidence" value="ECO:0007669"/>
    <property type="project" value="InterPro"/>
</dbReference>
<dbReference type="Pfam" id="PF03152">
    <property type="entry name" value="UFD1_N1"/>
    <property type="match status" value="1"/>
</dbReference>
<feature type="domain" description="Ubiquitin fusion degradation protein UFD1 N-terminal subdomain 1" evidence="4">
    <location>
        <begin position="19"/>
        <end position="113"/>
    </location>
</feature>
<proteinExistence type="inferred from homology"/>
<dbReference type="OMA" id="LPKANWV"/>
<dbReference type="AlphaFoldDB" id="A0A5A8CXZ2"/>
<dbReference type="PANTHER" id="PTHR12555">
    <property type="entry name" value="UBIQUITIN FUSION DEGRADATON PROTEIN 1"/>
    <property type="match status" value="1"/>
</dbReference>
<sequence>MDTEAMRRLQAVARRSTWQKSFQAFSVAAGGRPELERGDKILLPQSALQELGAMEVEYPLKFRLQSPGMDIVAHCGVREFVAEEGRVYLPFWLLSAIGAGEDCPIVVTNVSLPKATYVKLRPRRMAFVELTDPKGVLEVALREFTCVTQGVAIRIPYIGRTFDIDILEVKPDTPMGGASIVETDASASTPGGDPVAQASGGEGGADSSRASGAASGKPTSFSILPLTISEANARLAPGGGRCVRLGGGGER</sequence>
<feature type="compositionally biased region" description="Low complexity" evidence="3">
    <location>
        <begin position="205"/>
        <end position="216"/>
    </location>
</feature>
<reference evidence="6 7" key="1">
    <citation type="submission" date="2019-07" db="EMBL/GenBank/DDBJ databases">
        <title>Genomes of Cafeteria roenbergensis.</title>
        <authorList>
            <person name="Fischer M.G."/>
            <person name="Hackl T."/>
            <person name="Roman M."/>
        </authorList>
    </citation>
    <scope>NUCLEOTIDE SEQUENCE [LARGE SCALE GENOMIC DNA]</scope>
    <source>
        <strain evidence="6 7">BVI</strain>
    </source>
</reference>
<name>A0A5A8CXZ2_CAFRO</name>
<evidence type="ECO:0000256" key="1">
    <source>
        <dbReference type="ARBA" id="ARBA00006043"/>
    </source>
</evidence>
<dbReference type="Pfam" id="PF24842">
    <property type="entry name" value="UFD1_N2"/>
    <property type="match status" value="1"/>
</dbReference>
<gene>
    <name evidence="6" type="ORF">FNF29_00224</name>
</gene>
<keyword evidence="7" id="KW-1185">Reference proteome</keyword>
<evidence type="ECO:0000313" key="7">
    <source>
        <dbReference type="Proteomes" id="UP000323011"/>
    </source>
</evidence>
<dbReference type="Gene3D" id="2.40.40.50">
    <property type="entry name" value="Ubiquitin fusion degradation protein UFD1, N-terminal domain"/>
    <property type="match status" value="1"/>
</dbReference>
<protein>
    <submittedName>
        <fullName evidence="6">Uncharacterized protein</fullName>
    </submittedName>
</protein>
<dbReference type="InterPro" id="IPR055417">
    <property type="entry name" value="UFD1_N1"/>
</dbReference>
<dbReference type="InterPro" id="IPR004854">
    <property type="entry name" value="Ufd1-like"/>
</dbReference>
<accession>A0A5A8CXZ2</accession>
<evidence type="ECO:0000313" key="6">
    <source>
        <dbReference type="EMBL" id="KAA0157648.1"/>
    </source>
</evidence>
<feature type="region of interest" description="Disordered" evidence="3">
    <location>
        <begin position="177"/>
        <end position="217"/>
    </location>
</feature>
<dbReference type="GO" id="GO:0034098">
    <property type="term" value="C:VCP-NPL4-UFD1 AAA ATPase complex"/>
    <property type="evidence" value="ECO:0007669"/>
    <property type="project" value="TreeGrafter"/>
</dbReference>
<keyword evidence="2" id="KW-0833">Ubl conjugation pathway</keyword>
<evidence type="ECO:0000256" key="2">
    <source>
        <dbReference type="ARBA" id="ARBA00022786"/>
    </source>
</evidence>
<evidence type="ECO:0000259" key="4">
    <source>
        <dbReference type="Pfam" id="PF03152"/>
    </source>
</evidence>
<comment type="similarity">
    <text evidence="1">Belongs to the UFD1 family.</text>
</comment>
<evidence type="ECO:0000256" key="3">
    <source>
        <dbReference type="SAM" id="MobiDB-lite"/>
    </source>
</evidence>
<dbReference type="Proteomes" id="UP000323011">
    <property type="component" value="Unassembled WGS sequence"/>
</dbReference>
<dbReference type="PANTHER" id="PTHR12555:SF13">
    <property type="entry name" value="UBIQUITIN RECOGNITION FACTOR IN ER-ASSOCIATED DEGRADATION PROTEIN 1"/>
    <property type="match status" value="1"/>
</dbReference>
<feature type="domain" description="Ubiquitin fusion degradation protein UFD1 N-terminal subdomain 2" evidence="5">
    <location>
        <begin position="114"/>
        <end position="185"/>
    </location>
</feature>
<dbReference type="GO" id="GO:0036503">
    <property type="term" value="P:ERAD pathway"/>
    <property type="evidence" value="ECO:0007669"/>
    <property type="project" value="TreeGrafter"/>
</dbReference>
<dbReference type="GO" id="GO:0031593">
    <property type="term" value="F:polyubiquitin modification-dependent protein binding"/>
    <property type="evidence" value="ECO:0007669"/>
    <property type="project" value="TreeGrafter"/>
</dbReference>
<dbReference type="InterPro" id="IPR042299">
    <property type="entry name" value="Ufd1-like_Nn"/>
</dbReference>
<dbReference type="Gene3D" id="3.10.330.10">
    <property type="match status" value="1"/>
</dbReference>
<evidence type="ECO:0000259" key="5">
    <source>
        <dbReference type="Pfam" id="PF24842"/>
    </source>
</evidence>
<comment type="caution">
    <text evidence="6">The sequence shown here is derived from an EMBL/GenBank/DDBJ whole genome shotgun (WGS) entry which is preliminary data.</text>
</comment>